<evidence type="ECO:0000313" key="4">
    <source>
        <dbReference type="Proteomes" id="UP001264980"/>
    </source>
</evidence>
<name>A0ABU1R0R4_9BACT</name>
<dbReference type="Proteomes" id="UP001264980">
    <property type="component" value="Unassembled WGS sequence"/>
</dbReference>
<dbReference type="EMBL" id="JAVDTI010000004">
    <property type="protein sequence ID" value="MDR6807004.1"/>
    <property type="molecule type" value="Genomic_DNA"/>
</dbReference>
<protein>
    <recommendedName>
        <fullName evidence="5">Outer membrane protein beta-barrel domain-containing protein</fullName>
    </recommendedName>
</protein>
<keyword evidence="2" id="KW-0812">Transmembrane</keyword>
<proteinExistence type="predicted"/>
<keyword evidence="2" id="KW-1133">Transmembrane helix</keyword>
<keyword evidence="4" id="KW-1185">Reference proteome</keyword>
<evidence type="ECO:0000313" key="3">
    <source>
        <dbReference type="EMBL" id="MDR6807004.1"/>
    </source>
</evidence>
<feature type="region of interest" description="Disordered" evidence="1">
    <location>
        <begin position="82"/>
        <end position="191"/>
    </location>
</feature>
<comment type="caution">
    <text evidence="3">The sequence shown here is derived from an EMBL/GenBank/DDBJ whole genome shotgun (WGS) entry which is preliminary data.</text>
</comment>
<evidence type="ECO:0000256" key="2">
    <source>
        <dbReference type="SAM" id="Phobius"/>
    </source>
</evidence>
<sequence>MQAHTPPSFLQQYGSWIGYAAAASVTSVMAYMYVNQLSQNNHLVQDVKNLQSQIELIRNQPAQVAKADTVYVLQTAPDGQSLQATLQPRDYTPAPAQTSTEQDLEQQTLADAERVRSNALEDPETVEYDRNAVAPASTEAKTTHQPRTKAHESLVATVPSKETAAVESNVTSSANTVNSQGSQLPKAPSSSAVGRTFGDELSIAAINSPVEIHTGISVQRKMHYELANRLSARQVQKALVTNNMQVAKAPTNAKKAEQVAQTESVIPKLPLKTPYRFGAGYQIEGNGQGKTVLGEVIIKKKFSIAAGITWLKVKPAEFFTETVFRAKVRSDFKETHPGQVPLIFQLYNIKIDQNVVQIPLTLAFRNTIKDDWAYYASLGTNFKVSSKETISYDCRGPKNEFFSQSFTKKGDVSPITSMNFAVGIEKSWHPIVVQAEGYWVNYFKPLSPLRQSAGPGVKVKLLYQIGRQM</sequence>
<feature type="compositionally biased region" description="Low complexity" evidence="1">
    <location>
        <begin position="168"/>
        <end position="179"/>
    </location>
</feature>
<reference evidence="3 4" key="1">
    <citation type="submission" date="2023-07" db="EMBL/GenBank/DDBJ databases">
        <title>Sorghum-associated microbial communities from plants grown in Nebraska, USA.</title>
        <authorList>
            <person name="Schachtman D."/>
        </authorList>
    </citation>
    <scope>NUCLEOTIDE SEQUENCE [LARGE SCALE GENOMIC DNA]</scope>
    <source>
        <strain evidence="3 4">BE57</strain>
    </source>
</reference>
<feature type="compositionally biased region" description="Polar residues" evidence="1">
    <location>
        <begin position="95"/>
        <end position="109"/>
    </location>
</feature>
<feature type="transmembrane region" description="Helical" evidence="2">
    <location>
        <begin position="16"/>
        <end position="34"/>
    </location>
</feature>
<keyword evidence="2" id="KW-0472">Membrane</keyword>
<evidence type="ECO:0000256" key="1">
    <source>
        <dbReference type="SAM" id="MobiDB-lite"/>
    </source>
</evidence>
<feature type="compositionally biased region" description="Polar residues" evidence="1">
    <location>
        <begin position="180"/>
        <end position="191"/>
    </location>
</feature>
<evidence type="ECO:0008006" key="5">
    <source>
        <dbReference type="Google" id="ProtNLM"/>
    </source>
</evidence>
<accession>A0ABU1R0R4</accession>
<gene>
    <name evidence="3" type="ORF">J2W84_004055</name>
</gene>
<organism evidence="3 4">
    <name type="scientific">Dyadobacter fermentans</name>
    <dbReference type="NCBI Taxonomy" id="94254"/>
    <lineage>
        <taxon>Bacteria</taxon>
        <taxon>Pseudomonadati</taxon>
        <taxon>Bacteroidota</taxon>
        <taxon>Cytophagia</taxon>
        <taxon>Cytophagales</taxon>
        <taxon>Spirosomataceae</taxon>
        <taxon>Dyadobacter</taxon>
    </lineage>
</organism>